<feature type="transmembrane region" description="Helical" evidence="1">
    <location>
        <begin position="191"/>
        <end position="215"/>
    </location>
</feature>
<feature type="transmembrane region" description="Helical" evidence="1">
    <location>
        <begin position="136"/>
        <end position="153"/>
    </location>
</feature>
<keyword evidence="3" id="KW-1185">Reference proteome</keyword>
<dbReference type="Proteomes" id="UP000235828">
    <property type="component" value="Chromosome A"/>
</dbReference>
<accession>A0A2N8ZGI9</accession>
<organism evidence="2 3">
    <name type="scientific">Vibrio tapetis subsp. tapetis</name>
    <dbReference type="NCBI Taxonomy" id="1671868"/>
    <lineage>
        <taxon>Bacteria</taxon>
        <taxon>Pseudomonadati</taxon>
        <taxon>Pseudomonadota</taxon>
        <taxon>Gammaproteobacteria</taxon>
        <taxon>Vibrionales</taxon>
        <taxon>Vibrionaceae</taxon>
        <taxon>Vibrio</taxon>
    </lineage>
</organism>
<feature type="transmembrane region" description="Helical" evidence="1">
    <location>
        <begin position="324"/>
        <end position="341"/>
    </location>
</feature>
<feature type="transmembrane region" description="Helical" evidence="1">
    <location>
        <begin position="298"/>
        <end position="317"/>
    </location>
</feature>
<dbReference type="EMBL" id="LT960611">
    <property type="protein sequence ID" value="SON51007.1"/>
    <property type="molecule type" value="Genomic_DNA"/>
</dbReference>
<dbReference type="KEGG" id="vta:A3041"/>
<reference evidence="2 3" key="1">
    <citation type="submission" date="2017-10" db="EMBL/GenBank/DDBJ databases">
        <authorList>
            <person name="Banno H."/>
            <person name="Chua N.-H."/>
        </authorList>
    </citation>
    <scope>NUCLEOTIDE SEQUENCE [LARGE SCALE GENOMIC DNA]</scope>
    <source>
        <strain evidence="2">Vibrio tapetis CECT4600</strain>
    </source>
</reference>
<protein>
    <recommendedName>
        <fullName evidence="4">EpsG family protein</fullName>
    </recommendedName>
</protein>
<dbReference type="RefSeq" id="WP_415239662.1">
    <property type="nucleotide sequence ID" value="NZ_LT960611.1"/>
</dbReference>
<feature type="transmembrane region" description="Helical" evidence="1">
    <location>
        <begin position="235"/>
        <end position="260"/>
    </location>
</feature>
<dbReference type="AlphaFoldDB" id="A0A2N8ZGI9"/>
<proteinExistence type="predicted"/>
<dbReference type="Pfam" id="PF14897">
    <property type="entry name" value="EpsG"/>
    <property type="match status" value="1"/>
</dbReference>
<evidence type="ECO:0000313" key="2">
    <source>
        <dbReference type="EMBL" id="SON51007.1"/>
    </source>
</evidence>
<keyword evidence="1" id="KW-0812">Transmembrane</keyword>
<evidence type="ECO:0000313" key="3">
    <source>
        <dbReference type="Proteomes" id="UP000235828"/>
    </source>
</evidence>
<name>A0A2N8ZGI9_9VIBR</name>
<keyword evidence="1" id="KW-1133">Transmembrane helix</keyword>
<evidence type="ECO:0000256" key="1">
    <source>
        <dbReference type="SAM" id="Phobius"/>
    </source>
</evidence>
<gene>
    <name evidence="2" type="ORF">VTAP4600_A3041</name>
</gene>
<feature type="transmembrane region" description="Helical" evidence="1">
    <location>
        <begin position="29"/>
        <end position="47"/>
    </location>
</feature>
<dbReference type="InterPro" id="IPR049458">
    <property type="entry name" value="EpsG-like"/>
</dbReference>
<keyword evidence="1" id="KW-0472">Membrane</keyword>
<feature type="transmembrane region" description="Helical" evidence="1">
    <location>
        <begin position="159"/>
        <end position="184"/>
    </location>
</feature>
<feature type="transmembrane region" description="Helical" evidence="1">
    <location>
        <begin position="272"/>
        <end position="292"/>
    </location>
</feature>
<sequence length="355" mass="41548">MIYYIVFFSASFLAVLELGSNNKSISNVLPFYVLIAFTVLVSFRTGVGTDFYAYESLYYNSISIYDDGVNSIELGYLYLSKFFALLDMPFYVFLVSVCVIMYTFIYKSVIITTTYPCIALCILYSDVFFYFHLSGIRQAIAMSITMYSFKYILDKRLPYFLFAVTCAALFHKTAIIFVILYPLVNYFSTRVFYLLCLLMLFIMPYILSTVFFNYISSLGYFRAVDMYISDSYNVFSLGNFIAGAIKRSFPLLVLLYLFNINRKESYGLVKSPYIKVWFFGFSFFLSTYYSFPDISVRLSTYFIMFNIIILPMFIGYFKAPLDRGIYVLTIFIYCAFSMYSYTNIAQYQYKFIDIF</sequence>
<evidence type="ECO:0008006" key="4">
    <source>
        <dbReference type="Google" id="ProtNLM"/>
    </source>
</evidence>
<feature type="transmembrane region" description="Helical" evidence="1">
    <location>
        <begin position="82"/>
        <end position="104"/>
    </location>
</feature>